<proteinExistence type="predicted"/>
<gene>
    <name evidence="1" type="ORF">SVIM_LOCUS394177</name>
</gene>
<protein>
    <submittedName>
        <fullName evidence="1">Uncharacterized protein</fullName>
    </submittedName>
</protein>
<name>A0A6N2MMC3_SALVM</name>
<organism evidence="1">
    <name type="scientific">Salix viminalis</name>
    <name type="common">Common osier</name>
    <name type="synonym">Basket willow</name>
    <dbReference type="NCBI Taxonomy" id="40686"/>
    <lineage>
        <taxon>Eukaryota</taxon>
        <taxon>Viridiplantae</taxon>
        <taxon>Streptophyta</taxon>
        <taxon>Embryophyta</taxon>
        <taxon>Tracheophyta</taxon>
        <taxon>Spermatophyta</taxon>
        <taxon>Magnoliopsida</taxon>
        <taxon>eudicotyledons</taxon>
        <taxon>Gunneridae</taxon>
        <taxon>Pentapetalae</taxon>
        <taxon>rosids</taxon>
        <taxon>fabids</taxon>
        <taxon>Malpighiales</taxon>
        <taxon>Salicaceae</taxon>
        <taxon>Saliceae</taxon>
        <taxon>Salix</taxon>
    </lineage>
</organism>
<dbReference type="AlphaFoldDB" id="A0A6N2MMC3"/>
<reference evidence="1" key="1">
    <citation type="submission" date="2019-03" db="EMBL/GenBank/DDBJ databases">
        <authorList>
            <person name="Mank J."/>
            <person name="Almeida P."/>
        </authorList>
    </citation>
    <scope>NUCLEOTIDE SEQUENCE</scope>
    <source>
        <strain evidence="1">78183</strain>
    </source>
</reference>
<accession>A0A6N2MMC3</accession>
<dbReference type="EMBL" id="CAADRP010001885">
    <property type="protein sequence ID" value="VFU55494.1"/>
    <property type="molecule type" value="Genomic_DNA"/>
</dbReference>
<sequence length="126" mass="14480">MVECSTRAIYESISCPFSLNGEHVLAIIHLHFFLSKYLQNQSQIGLQNSTTEHSQFKNISFMIGCQNPRKESGGKSGQRGCSCRNKIVALCSYVMYCSALKPYRLYRDYDLVNFEIFENSKIWSDD</sequence>
<evidence type="ECO:0000313" key="1">
    <source>
        <dbReference type="EMBL" id="VFU55494.1"/>
    </source>
</evidence>